<protein>
    <recommendedName>
        <fullName evidence="1">Glyoxalase-like domain-containing protein</fullName>
    </recommendedName>
</protein>
<dbReference type="CDD" id="cd07247">
    <property type="entry name" value="SgaA_N_like"/>
    <property type="match status" value="1"/>
</dbReference>
<feature type="domain" description="Glyoxalase-like" evidence="1">
    <location>
        <begin position="13"/>
        <end position="112"/>
    </location>
</feature>
<dbReference type="EMBL" id="MFAF01000126">
    <property type="protein sequence ID" value="OGD72297.1"/>
    <property type="molecule type" value="Genomic_DNA"/>
</dbReference>
<organism evidence="2 3">
    <name type="scientific">Candidatus Coatesbacteria bacterium RBG_13_66_14</name>
    <dbReference type="NCBI Taxonomy" id="1817816"/>
    <lineage>
        <taxon>Bacteria</taxon>
        <taxon>Candidatus Coatesiibacteriota</taxon>
    </lineage>
</organism>
<reference evidence="2 3" key="1">
    <citation type="journal article" date="2016" name="Nat. Commun.">
        <title>Thousands of microbial genomes shed light on interconnected biogeochemical processes in an aquifer system.</title>
        <authorList>
            <person name="Anantharaman K."/>
            <person name="Brown C.T."/>
            <person name="Hug L.A."/>
            <person name="Sharon I."/>
            <person name="Castelle C.J."/>
            <person name="Probst A.J."/>
            <person name="Thomas B.C."/>
            <person name="Singh A."/>
            <person name="Wilkins M.J."/>
            <person name="Karaoz U."/>
            <person name="Brodie E.L."/>
            <person name="Williams K.H."/>
            <person name="Hubbard S.S."/>
            <person name="Banfield J.F."/>
        </authorList>
    </citation>
    <scope>NUCLEOTIDE SEQUENCE [LARGE SCALE GENOMIC DNA]</scope>
</reference>
<dbReference type="PANTHER" id="PTHR33993">
    <property type="entry name" value="GLYOXALASE-RELATED"/>
    <property type="match status" value="1"/>
</dbReference>
<dbReference type="SUPFAM" id="SSF54593">
    <property type="entry name" value="Glyoxalase/Bleomycin resistance protein/Dihydroxybiphenyl dioxygenase"/>
    <property type="match status" value="1"/>
</dbReference>
<accession>A0A1F5EY51</accession>
<evidence type="ECO:0000313" key="2">
    <source>
        <dbReference type="EMBL" id="OGD72297.1"/>
    </source>
</evidence>
<proteinExistence type="predicted"/>
<dbReference type="Pfam" id="PF18029">
    <property type="entry name" value="Glyoxalase_6"/>
    <property type="match status" value="1"/>
</dbReference>
<dbReference type="InterPro" id="IPR052164">
    <property type="entry name" value="Anthracycline_SecMetBiosynth"/>
</dbReference>
<evidence type="ECO:0000313" key="3">
    <source>
        <dbReference type="Proteomes" id="UP000177187"/>
    </source>
</evidence>
<dbReference type="InterPro" id="IPR029068">
    <property type="entry name" value="Glyas_Bleomycin-R_OHBP_Dase"/>
</dbReference>
<evidence type="ECO:0000259" key="1">
    <source>
        <dbReference type="Pfam" id="PF18029"/>
    </source>
</evidence>
<dbReference type="AlphaFoldDB" id="A0A1F5EY51"/>
<dbReference type="Proteomes" id="UP000177187">
    <property type="component" value="Unassembled WGS sequence"/>
</dbReference>
<sequence length="120" mass="13673">MAEHDLYHFEWATTDIEATRKFFEGLFDWEFTPWADNYMLFRTPSGLSGALALVDDLEPTVRPLLYFQVTELEPYMKKVKELGGDAVSDIQEAPELGKFAILSDPDGSFFGVFKPLEEGK</sequence>
<comment type="caution">
    <text evidence="2">The sequence shown here is derived from an EMBL/GenBank/DDBJ whole genome shotgun (WGS) entry which is preliminary data.</text>
</comment>
<gene>
    <name evidence="2" type="ORF">A2Y64_07500</name>
</gene>
<dbReference type="Gene3D" id="3.10.180.10">
    <property type="entry name" value="2,3-Dihydroxybiphenyl 1,2-Dioxygenase, domain 1"/>
    <property type="match status" value="1"/>
</dbReference>
<dbReference type="STRING" id="1817816.A2Y64_07500"/>
<name>A0A1F5EY51_9BACT</name>
<dbReference type="InterPro" id="IPR041581">
    <property type="entry name" value="Glyoxalase_6"/>
</dbReference>